<dbReference type="Pfam" id="PF00931">
    <property type="entry name" value="NB-ARC"/>
    <property type="match status" value="1"/>
</dbReference>
<sequence>MVRYARKENSSTHVPNERLRQERLSHGWSQADVARQVGTDCFTVNRWERGRAHPSPHFRQRLCALFAKTVSELELWPELPQKVSPVPASPPSFQPRYCSLPCMRNPCFTGREEVLHTIHTFLTVTPATKQLQALALVGLGGIGKTQVAIEYAYRYADCYQAVFWLAAETTESLVASMQQIAEQLNLPEGQEAKQDCMLNAVQRWFATWTGWLLIADNVEDMDILRMVLPANCQGTLLVTSRQQTLGPLIEPFALLPMNMKEGMELLGHAVRRSLFNLDATATEYMALDQQEEAAARELVTALGGLPLALDQARAYIEEAGCSIADYLQRFRTQRKQVLAHRGRHSGVHPDSVSTTLTLSIEQVADKHPMARELLKACAFLYPEAIPEEFFVEGGAQLGDILSSMVADPYQFDQALAVLRSSSLVRRHAETHSFSLHRLVQAVLQDQMSQCEEQLWRERIIKLLSTMFPDGTFATWRQCERYLTHAMACLQLLPQAENVLAQGGELLCKIGGYLLERGRYREAEPLLEQALGLGERQYECMHPALIPFLMRRAELYWRQVDYQQAEALLQRILEIEEHCLEADHPEVAEALNNLALLYWQQEKYEQAEPLYQRALAIREQRLGPEHLGTASTLANLALLYWKQQRYEQAEPLYLRALQIEERCLGREHPETAGTLHNLAYLYRDLKRYEEAELLYQRALHIYESQLGPEHPEIAGTLNCLAHLYRDLDKCTQAEALYQRALHIEAQQLESDHVEVANTLRGLAALYEKQKKYEQAEALYQRALQIYELHLGPEQSEVTTTRGCLERLQQSRL</sequence>
<dbReference type="GO" id="GO:0043531">
    <property type="term" value="F:ADP binding"/>
    <property type="evidence" value="ECO:0007669"/>
    <property type="project" value="InterPro"/>
</dbReference>
<dbReference type="SMART" id="SM00530">
    <property type="entry name" value="HTH_XRE"/>
    <property type="match status" value="1"/>
</dbReference>
<dbReference type="SMART" id="SM00028">
    <property type="entry name" value="TPR"/>
    <property type="match status" value="7"/>
</dbReference>
<evidence type="ECO:0000313" key="12">
    <source>
        <dbReference type="EMBL" id="QBD76601.1"/>
    </source>
</evidence>
<keyword evidence="4" id="KW-0493">Microtubule</keyword>
<dbReference type="GO" id="GO:0019894">
    <property type="term" value="F:kinesin binding"/>
    <property type="evidence" value="ECO:0007669"/>
    <property type="project" value="TreeGrafter"/>
</dbReference>
<dbReference type="RefSeq" id="WP_129887536.1">
    <property type="nucleotide sequence ID" value="NZ_CP035758.1"/>
</dbReference>
<dbReference type="KEGG" id="kbs:EPA93_11535"/>
<dbReference type="AlphaFoldDB" id="A0A4V0YYL1"/>
<evidence type="ECO:0000256" key="7">
    <source>
        <dbReference type="ARBA" id="ARBA00023054"/>
    </source>
</evidence>
<keyword evidence="5" id="KW-0677">Repeat</keyword>
<keyword evidence="6 10" id="KW-0802">TPR repeat</keyword>
<dbReference type="SUPFAM" id="SSF52540">
    <property type="entry name" value="P-loop containing nucleoside triphosphate hydrolases"/>
    <property type="match status" value="1"/>
</dbReference>
<evidence type="ECO:0000256" key="2">
    <source>
        <dbReference type="ARBA" id="ARBA00009622"/>
    </source>
</evidence>
<keyword evidence="8" id="KW-0505">Motor protein</keyword>
<evidence type="ECO:0000256" key="9">
    <source>
        <dbReference type="ARBA" id="ARBA00023212"/>
    </source>
</evidence>
<evidence type="ECO:0000256" key="8">
    <source>
        <dbReference type="ARBA" id="ARBA00023175"/>
    </source>
</evidence>
<dbReference type="GO" id="GO:0003677">
    <property type="term" value="F:DNA binding"/>
    <property type="evidence" value="ECO:0007669"/>
    <property type="project" value="InterPro"/>
</dbReference>
<dbReference type="Pfam" id="PF13424">
    <property type="entry name" value="TPR_12"/>
    <property type="match status" value="3"/>
</dbReference>
<dbReference type="SUPFAM" id="SSF47413">
    <property type="entry name" value="lambda repressor-like DNA-binding domains"/>
    <property type="match status" value="1"/>
</dbReference>
<evidence type="ECO:0000256" key="5">
    <source>
        <dbReference type="ARBA" id="ARBA00022737"/>
    </source>
</evidence>
<dbReference type="InterPro" id="IPR011990">
    <property type="entry name" value="TPR-like_helical_dom_sf"/>
</dbReference>
<feature type="repeat" description="TPR" evidence="10">
    <location>
        <begin position="629"/>
        <end position="662"/>
    </location>
</feature>
<dbReference type="Gene3D" id="3.40.50.300">
    <property type="entry name" value="P-loop containing nucleotide triphosphate hydrolases"/>
    <property type="match status" value="1"/>
</dbReference>
<feature type="domain" description="HTH cro/C1-type" evidence="11">
    <location>
        <begin position="19"/>
        <end position="73"/>
    </location>
</feature>
<dbReference type="Pfam" id="PF13560">
    <property type="entry name" value="HTH_31"/>
    <property type="match status" value="1"/>
</dbReference>
<comment type="subcellular location">
    <subcellularLocation>
        <location evidence="1">Cytoplasm</location>
        <location evidence="1">Cytoskeleton</location>
    </subcellularLocation>
</comment>
<dbReference type="Pfam" id="PF25000">
    <property type="entry name" value="DUF7779"/>
    <property type="match status" value="1"/>
</dbReference>
<evidence type="ECO:0000256" key="10">
    <source>
        <dbReference type="PROSITE-ProRule" id="PRU00339"/>
    </source>
</evidence>
<dbReference type="GO" id="GO:0007018">
    <property type="term" value="P:microtubule-based movement"/>
    <property type="evidence" value="ECO:0007669"/>
    <property type="project" value="TreeGrafter"/>
</dbReference>
<dbReference type="InterPro" id="IPR056681">
    <property type="entry name" value="DUF7779"/>
</dbReference>
<feature type="repeat" description="TPR" evidence="10">
    <location>
        <begin position="587"/>
        <end position="620"/>
    </location>
</feature>
<evidence type="ECO:0000256" key="6">
    <source>
        <dbReference type="ARBA" id="ARBA00022803"/>
    </source>
</evidence>
<dbReference type="OrthoDB" id="136988at2"/>
<dbReference type="Pfam" id="PF13374">
    <property type="entry name" value="TPR_10"/>
    <property type="match status" value="1"/>
</dbReference>
<dbReference type="PROSITE" id="PS50005">
    <property type="entry name" value="TPR"/>
    <property type="match status" value="4"/>
</dbReference>
<dbReference type="InterPro" id="IPR019734">
    <property type="entry name" value="TPR_rpt"/>
</dbReference>
<dbReference type="PANTHER" id="PTHR45783">
    <property type="entry name" value="KINESIN LIGHT CHAIN"/>
    <property type="match status" value="1"/>
</dbReference>
<dbReference type="Proteomes" id="UP000290365">
    <property type="component" value="Chromosome"/>
</dbReference>
<organism evidence="12 13">
    <name type="scientific">Ktedonosporobacter rubrisoli</name>
    <dbReference type="NCBI Taxonomy" id="2509675"/>
    <lineage>
        <taxon>Bacteria</taxon>
        <taxon>Bacillati</taxon>
        <taxon>Chloroflexota</taxon>
        <taxon>Ktedonobacteria</taxon>
        <taxon>Ktedonobacterales</taxon>
        <taxon>Ktedonosporobacteraceae</taxon>
        <taxon>Ktedonosporobacter</taxon>
    </lineage>
</organism>
<feature type="repeat" description="TPR" evidence="10">
    <location>
        <begin position="755"/>
        <end position="788"/>
    </location>
</feature>
<dbReference type="Gene3D" id="1.25.40.10">
    <property type="entry name" value="Tetratricopeptide repeat domain"/>
    <property type="match status" value="2"/>
</dbReference>
<evidence type="ECO:0000259" key="11">
    <source>
        <dbReference type="PROSITE" id="PS50943"/>
    </source>
</evidence>
<protein>
    <submittedName>
        <fullName evidence="12">Tetratricopeptide repeat protein</fullName>
    </submittedName>
</protein>
<keyword evidence="3" id="KW-0963">Cytoplasm</keyword>
<dbReference type="InterPro" id="IPR002182">
    <property type="entry name" value="NB-ARC"/>
</dbReference>
<dbReference type="InterPro" id="IPR001387">
    <property type="entry name" value="Cro/C1-type_HTH"/>
</dbReference>
<keyword evidence="13" id="KW-1185">Reference proteome</keyword>
<reference evidence="12 13" key="1">
    <citation type="submission" date="2019-01" db="EMBL/GenBank/DDBJ databases">
        <title>Ktedonosporobacter rubrisoli SCAWS-G2.</title>
        <authorList>
            <person name="Huang Y."/>
            <person name="Yan B."/>
        </authorList>
    </citation>
    <scope>NUCLEOTIDE SEQUENCE [LARGE SCALE GENOMIC DNA]</scope>
    <source>
        <strain evidence="12 13">SCAWS-G2</strain>
    </source>
</reference>
<dbReference type="InterPro" id="IPR027417">
    <property type="entry name" value="P-loop_NTPase"/>
</dbReference>
<dbReference type="InterPro" id="IPR002151">
    <property type="entry name" value="Kinesin_light"/>
</dbReference>
<dbReference type="PANTHER" id="PTHR45783:SF3">
    <property type="entry name" value="KINESIN LIGHT CHAIN"/>
    <property type="match status" value="1"/>
</dbReference>
<comment type="similarity">
    <text evidence="2">Belongs to the kinesin light chain family.</text>
</comment>
<evidence type="ECO:0000256" key="4">
    <source>
        <dbReference type="ARBA" id="ARBA00022701"/>
    </source>
</evidence>
<dbReference type="GO" id="GO:0005737">
    <property type="term" value="C:cytoplasm"/>
    <property type="evidence" value="ECO:0007669"/>
    <property type="project" value="TreeGrafter"/>
</dbReference>
<dbReference type="GO" id="GO:0005874">
    <property type="term" value="C:microtubule"/>
    <property type="evidence" value="ECO:0007669"/>
    <property type="project" value="UniProtKB-KW"/>
</dbReference>
<dbReference type="EMBL" id="CP035758">
    <property type="protein sequence ID" value="QBD76601.1"/>
    <property type="molecule type" value="Genomic_DNA"/>
</dbReference>
<name>A0A4V0YYL1_KTERU</name>
<proteinExistence type="inferred from homology"/>
<dbReference type="GO" id="GO:0005871">
    <property type="term" value="C:kinesin complex"/>
    <property type="evidence" value="ECO:0007669"/>
    <property type="project" value="InterPro"/>
</dbReference>
<evidence type="ECO:0000256" key="1">
    <source>
        <dbReference type="ARBA" id="ARBA00004245"/>
    </source>
</evidence>
<dbReference type="Gene3D" id="1.10.260.40">
    <property type="entry name" value="lambda repressor-like DNA-binding domains"/>
    <property type="match status" value="1"/>
</dbReference>
<dbReference type="InterPro" id="IPR010982">
    <property type="entry name" value="Lambda_DNA-bd_dom_sf"/>
</dbReference>
<dbReference type="CDD" id="cd00093">
    <property type="entry name" value="HTH_XRE"/>
    <property type="match status" value="1"/>
</dbReference>
<feature type="repeat" description="TPR" evidence="10">
    <location>
        <begin position="671"/>
        <end position="704"/>
    </location>
</feature>
<evidence type="ECO:0000313" key="13">
    <source>
        <dbReference type="Proteomes" id="UP000290365"/>
    </source>
</evidence>
<dbReference type="PROSITE" id="PS50293">
    <property type="entry name" value="TPR_REGION"/>
    <property type="match status" value="1"/>
</dbReference>
<gene>
    <name evidence="12" type="ORF">EPA93_11535</name>
</gene>
<dbReference type="PRINTS" id="PR00381">
    <property type="entry name" value="KINESINLIGHT"/>
</dbReference>
<accession>A0A4V0YYL1</accession>
<dbReference type="PROSITE" id="PS50943">
    <property type="entry name" value="HTH_CROC1"/>
    <property type="match status" value="1"/>
</dbReference>
<dbReference type="SUPFAM" id="SSF48452">
    <property type="entry name" value="TPR-like"/>
    <property type="match status" value="2"/>
</dbReference>
<keyword evidence="7" id="KW-0175">Coiled coil</keyword>
<keyword evidence="9" id="KW-0206">Cytoskeleton</keyword>
<evidence type="ECO:0000256" key="3">
    <source>
        <dbReference type="ARBA" id="ARBA00022490"/>
    </source>
</evidence>